<name>A0ACD5W624_AVESA</name>
<organism evidence="1 2">
    <name type="scientific">Avena sativa</name>
    <name type="common">Oat</name>
    <dbReference type="NCBI Taxonomy" id="4498"/>
    <lineage>
        <taxon>Eukaryota</taxon>
        <taxon>Viridiplantae</taxon>
        <taxon>Streptophyta</taxon>
        <taxon>Embryophyta</taxon>
        <taxon>Tracheophyta</taxon>
        <taxon>Spermatophyta</taxon>
        <taxon>Magnoliopsida</taxon>
        <taxon>Liliopsida</taxon>
        <taxon>Poales</taxon>
        <taxon>Poaceae</taxon>
        <taxon>BOP clade</taxon>
        <taxon>Pooideae</taxon>
        <taxon>Poodae</taxon>
        <taxon>Poeae</taxon>
        <taxon>Poeae Chloroplast Group 1 (Aveneae type)</taxon>
        <taxon>Aveninae</taxon>
        <taxon>Avena</taxon>
    </lineage>
</organism>
<keyword evidence="2" id="KW-1185">Reference proteome</keyword>
<evidence type="ECO:0000313" key="2">
    <source>
        <dbReference type="Proteomes" id="UP001732700"/>
    </source>
</evidence>
<accession>A0ACD5W624</accession>
<dbReference type="EnsemblPlants" id="AVESA.00010b.r2.3DG0571990.1">
    <property type="protein sequence ID" value="AVESA.00010b.r2.3DG0571990.1.CDS"/>
    <property type="gene ID" value="AVESA.00010b.r2.3DG0571990"/>
</dbReference>
<dbReference type="Proteomes" id="UP001732700">
    <property type="component" value="Chromosome 3D"/>
</dbReference>
<proteinExistence type="predicted"/>
<reference evidence="1" key="2">
    <citation type="submission" date="2025-09" db="UniProtKB">
        <authorList>
            <consortium name="EnsemblPlants"/>
        </authorList>
    </citation>
    <scope>IDENTIFICATION</scope>
</reference>
<evidence type="ECO:0000313" key="1">
    <source>
        <dbReference type="EnsemblPlants" id="AVESA.00010b.r2.3DG0571990.1.CDS"/>
    </source>
</evidence>
<sequence>MVIHPKVAAQLLRIRLMEGIDKLNQELSRDNLGLLLDEIKNSDEARAAPENILSDLEEEVAEITDPYGADRESILSSLNCHQLQRPTTKGTHRNIGASQIIEQQRLDEHINLVKVKGFTRSKAIMHSETCDEFPVLVRVAVAPWRHGWNLPRDGVDVVAVLDISGNMQEERLELVKQAMMIVIDKLGPKDQLSIVSFQTRKHRFMELTYMSDDHGHGRDAAMFKITQLKPSSGRYTGNIASEALQEGVQILRDRGLVESSSRVGCMILLSGGKYPEITQIKISPEFPVHTFGLGADHNPKVMKYIADMTSGTYSSVDQDISNIKDALALFITGLTSIAATSITITLSVHCDIAISSIESGNYVHHVKSDKMSGTIIIDHIYAGEQKEFIVNLIVGNARKELMTIGGQYKSFKSNNSISEMEISVLRPWFKSSPDDLTIHPDVAAELTRIQLQNGIMDMLEKQKMTTQCLQQQWNMIKHSDEGRGALDETLSGLSMDVAEMKRDISGLPYTLSWLSCHKWQCATTKGTPNNSNAFRTIGQYPYEDTNLVKVETFTGSKAIPSDDPCNKFPVMLRVIAARQQQAKEMSCAGVDVVAVLDASAGMQGGKLERMKEAMMIVIGKLRAEDRLSIVSFNTYQTRLTRLTYMTDHGRDVAKLKIRNLVAGGQGDLAAALWEGAEILWWREAESSRRVGCIVLLSDCKNYEIFNTEIRPEFPVHTFGSGTDHNPSMMKYIADITSGTYSFVNQDIGMIKDAFTLFISGLTSVAAMSIKITLWTNEGITMSSIDSGGYVNQVKDNQFGTIDIDNIYAGERKDFIVYLRVAEGKKELMTIGGQYLSHETVKHLSYKDVRVQRPHQEGLPDDLAIQPDVAAELVRIRLEKGISTMLEKGLSTVGLQQLWEEIMETDEGRGAPAETLSGLSMDMAEMKRH</sequence>
<protein>
    <submittedName>
        <fullName evidence="1">Uncharacterized protein</fullName>
    </submittedName>
</protein>
<reference evidence="1" key="1">
    <citation type="submission" date="2021-05" db="EMBL/GenBank/DDBJ databases">
        <authorList>
            <person name="Scholz U."/>
            <person name="Mascher M."/>
            <person name="Fiebig A."/>
        </authorList>
    </citation>
    <scope>NUCLEOTIDE SEQUENCE [LARGE SCALE GENOMIC DNA]</scope>
</reference>